<keyword evidence="3" id="KW-1185">Reference proteome</keyword>
<evidence type="ECO:0008006" key="4">
    <source>
        <dbReference type="Google" id="ProtNLM"/>
    </source>
</evidence>
<evidence type="ECO:0000313" key="3">
    <source>
        <dbReference type="Proteomes" id="UP000015241"/>
    </source>
</evidence>
<dbReference type="HOGENOM" id="CLU_727685_0_0_1"/>
<gene>
    <name evidence="2" type="ORF">FOMPIDRAFT_1043901</name>
</gene>
<proteinExistence type="predicted"/>
<accession>S8DM06</accession>
<reference evidence="2 3" key="1">
    <citation type="journal article" date="2012" name="Science">
        <title>The Paleozoic origin of enzymatic lignin decomposition reconstructed from 31 fungal genomes.</title>
        <authorList>
            <person name="Floudas D."/>
            <person name="Binder M."/>
            <person name="Riley R."/>
            <person name="Barry K."/>
            <person name="Blanchette R.A."/>
            <person name="Henrissat B."/>
            <person name="Martinez A.T."/>
            <person name="Otillar R."/>
            <person name="Spatafora J.W."/>
            <person name="Yadav J.S."/>
            <person name="Aerts A."/>
            <person name="Benoit I."/>
            <person name="Boyd A."/>
            <person name="Carlson A."/>
            <person name="Copeland A."/>
            <person name="Coutinho P.M."/>
            <person name="de Vries R.P."/>
            <person name="Ferreira P."/>
            <person name="Findley K."/>
            <person name="Foster B."/>
            <person name="Gaskell J."/>
            <person name="Glotzer D."/>
            <person name="Gorecki P."/>
            <person name="Heitman J."/>
            <person name="Hesse C."/>
            <person name="Hori C."/>
            <person name="Igarashi K."/>
            <person name="Jurgens J.A."/>
            <person name="Kallen N."/>
            <person name="Kersten P."/>
            <person name="Kohler A."/>
            <person name="Kuees U."/>
            <person name="Kumar T.K.A."/>
            <person name="Kuo A."/>
            <person name="LaButti K."/>
            <person name="Larrondo L.F."/>
            <person name="Lindquist E."/>
            <person name="Ling A."/>
            <person name="Lombard V."/>
            <person name="Lucas S."/>
            <person name="Lundell T."/>
            <person name="Martin R."/>
            <person name="McLaughlin D.J."/>
            <person name="Morgenstern I."/>
            <person name="Morin E."/>
            <person name="Murat C."/>
            <person name="Nagy L.G."/>
            <person name="Nolan M."/>
            <person name="Ohm R.A."/>
            <person name="Patyshakuliyeva A."/>
            <person name="Rokas A."/>
            <person name="Ruiz-Duenas F.J."/>
            <person name="Sabat G."/>
            <person name="Salamov A."/>
            <person name="Samejima M."/>
            <person name="Schmutz J."/>
            <person name="Slot J.C."/>
            <person name="St John F."/>
            <person name="Stenlid J."/>
            <person name="Sun H."/>
            <person name="Sun S."/>
            <person name="Syed K."/>
            <person name="Tsang A."/>
            <person name="Wiebenga A."/>
            <person name="Young D."/>
            <person name="Pisabarro A."/>
            <person name="Eastwood D.C."/>
            <person name="Martin F."/>
            <person name="Cullen D."/>
            <person name="Grigoriev I.V."/>
            <person name="Hibbett D.S."/>
        </authorList>
    </citation>
    <scope>NUCLEOTIDE SEQUENCE</scope>
    <source>
        <strain evidence="3">FP-58527</strain>
    </source>
</reference>
<dbReference type="InParanoid" id="S8DM06"/>
<protein>
    <recommendedName>
        <fullName evidence="4">F-box domain-containing protein</fullName>
    </recommendedName>
</protein>
<dbReference type="EMBL" id="KE504230">
    <property type="protein sequence ID" value="EPS94516.1"/>
    <property type="molecule type" value="Genomic_DNA"/>
</dbReference>
<evidence type="ECO:0000313" key="2">
    <source>
        <dbReference type="EMBL" id="EPS94516.1"/>
    </source>
</evidence>
<dbReference type="Proteomes" id="UP000015241">
    <property type="component" value="Unassembled WGS sequence"/>
</dbReference>
<sequence>MIRGKPLKLPLEVLLLILHATDSKSTLLAWCCLCHSLHDEAEQRLYRDLAASRSSHILKLSRALEKAPRRAAFVRSLCVRDWHNGNINSAIPTLNDMLHKLSNLAHLVLDMSASYQNFALYHTVLAAVQTCNFALESFEPRCVNNDPTLLLVLALQPNITSLRAFVASEDPPPALLPQDTLPRLKYLDTDYYFFQAVIRAPRLITHLSISGLPGMENGLQAVLRVVGHQLVSLKYEMAFRGNGGGPVNPPTIAFKFATLPRLRFLEVWDIMEEGFQSIFVPEGDAFAHVARPNIVLETLVWRLVWCKNGMSSTKRAKRVDYVREVAKPLLEACPSLRQMFYTESSSMIGNVGGMRIAQSANGGLHVQYMAEAELPNWKEV</sequence>
<organism evidence="2 3">
    <name type="scientific">Fomitopsis schrenkii</name>
    <name type="common">Brown rot fungus</name>
    <dbReference type="NCBI Taxonomy" id="2126942"/>
    <lineage>
        <taxon>Eukaryota</taxon>
        <taxon>Fungi</taxon>
        <taxon>Dikarya</taxon>
        <taxon>Basidiomycota</taxon>
        <taxon>Agaricomycotina</taxon>
        <taxon>Agaricomycetes</taxon>
        <taxon>Polyporales</taxon>
        <taxon>Fomitopsis</taxon>
    </lineage>
</organism>
<evidence type="ECO:0000256" key="1">
    <source>
        <dbReference type="SAM" id="SignalP"/>
    </source>
</evidence>
<dbReference type="OrthoDB" id="2802361at2759"/>
<feature type="signal peptide" evidence="1">
    <location>
        <begin position="1"/>
        <end position="23"/>
    </location>
</feature>
<dbReference type="AlphaFoldDB" id="S8DM06"/>
<name>S8DM06_FOMSC</name>
<keyword evidence="1" id="KW-0732">Signal</keyword>
<feature type="chain" id="PRO_5004549968" description="F-box domain-containing protein" evidence="1">
    <location>
        <begin position="24"/>
        <end position="380"/>
    </location>
</feature>